<evidence type="ECO:0000313" key="2">
    <source>
        <dbReference type="Proteomes" id="UP000559256"/>
    </source>
</evidence>
<evidence type="ECO:0000313" key="1">
    <source>
        <dbReference type="EMBL" id="KAF5366760.1"/>
    </source>
</evidence>
<organism evidence="1 2">
    <name type="scientific">Tetrapyrgos nigripes</name>
    <dbReference type="NCBI Taxonomy" id="182062"/>
    <lineage>
        <taxon>Eukaryota</taxon>
        <taxon>Fungi</taxon>
        <taxon>Dikarya</taxon>
        <taxon>Basidiomycota</taxon>
        <taxon>Agaricomycotina</taxon>
        <taxon>Agaricomycetes</taxon>
        <taxon>Agaricomycetidae</taxon>
        <taxon>Agaricales</taxon>
        <taxon>Marasmiineae</taxon>
        <taxon>Marasmiaceae</taxon>
        <taxon>Tetrapyrgos</taxon>
    </lineage>
</organism>
<proteinExistence type="predicted"/>
<gene>
    <name evidence="1" type="ORF">D9758_006501</name>
</gene>
<protein>
    <submittedName>
        <fullName evidence="1">Uncharacterized protein</fullName>
    </submittedName>
</protein>
<accession>A0A8H5GL57</accession>
<dbReference type="EMBL" id="JAACJM010000021">
    <property type="protein sequence ID" value="KAF5366760.1"/>
    <property type="molecule type" value="Genomic_DNA"/>
</dbReference>
<keyword evidence="2" id="KW-1185">Reference proteome</keyword>
<dbReference type="Proteomes" id="UP000559256">
    <property type="component" value="Unassembled WGS sequence"/>
</dbReference>
<comment type="caution">
    <text evidence="1">The sequence shown here is derived from an EMBL/GenBank/DDBJ whole genome shotgun (WGS) entry which is preliminary data.</text>
</comment>
<name>A0A8H5GL57_9AGAR</name>
<dbReference type="AlphaFoldDB" id="A0A8H5GL57"/>
<reference evidence="1 2" key="1">
    <citation type="journal article" date="2020" name="ISME J.">
        <title>Uncovering the hidden diversity of litter-decomposition mechanisms in mushroom-forming fungi.</title>
        <authorList>
            <person name="Floudas D."/>
            <person name="Bentzer J."/>
            <person name="Ahren D."/>
            <person name="Johansson T."/>
            <person name="Persson P."/>
            <person name="Tunlid A."/>
        </authorList>
    </citation>
    <scope>NUCLEOTIDE SEQUENCE [LARGE SCALE GENOMIC DNA]</scope>
    <source>
        <strain evidence="1 2">CBS 291.85</strain>
    </source>
</reference>
<sequence>MENNPDAKVYNISGLASNTPNHIIRQSLKKIVADSGVRNRRSNAHIPASMAKENKLKLKRSMKKAQAQGKELSSFTRSLGQVFLQTEKEREKQKLAMIAVQKRQEMDVSRYKTRQAACSKI</sequence>